<dbReference type="AlphaFoldDB" id="A0A5E4YDF9"/>
<dbReference type="InterPro" id="IPR001584">
    <property type="entry name" value="Integrase_cat-core"/>
</dbReference>
<dbReference type="InterPro" id="IPR012337">
    <property type="entry name" value="RNaseH-like_sf"/>
</dbReference>
<dbReference type="PANTHER" id="PTHR47515">
    <property type="entry name" value="LOW CALCIUM RESPONSE LOCUS PROTEIN T"/>
    <property type="match status" value="1"/>
</dbReference>
<keyword evidence="3" id="KW-1185">Reference proteome</keyword>
<evidence type="ECO:0000313" key="3">
    <source>
        <dbReference type="Proteomes" id="UP000333828"/>
    </source>
</evidence>
<evidence type="ECO:0000313" key="2">
    <source>
        <dbReference type="EMBL" id="VVE46871.1"/>
    </source>
</evidence>
<accession>A0A5E4YDF9</accession>
<dbReference type="EMBL" id="CABPSI010000005">
    <property type="protein sequence ID" value="VVE46871.1"/>
    <property type="molecule type" value="Genomic_DNA"/>
</dbReference>
<dbReference type="SUPFAM" id="SSF53098">
    <property type="entry name" value="Ribonuclease H-like"/>
    <property type="match status" value="1"/>
</dbReference>
<feature type="domain" description="Integrase catalytic" evidence="1">
    <location>
        <begin position="2"/>
        <end position="51"/>
    </location>
</feature>
<proteinExistence type="predicted"/>
<gene>
    <name evidence="2" type="ORF">PIN31115_04436</name>
</gene>
<protein>
    <submittedName>
        <fullName evidence="2">Transposase</fullName>
    </submittedName>
</protein>
<evidence type="ECO:0000259" key="1">
    <source>
        <dbReference type="Pfam" id="PF13683"/>
    </source>
</evidence>
<reference evidence="2 3" key="1">
    <citation type="submission" date="2019-08" db="EMBL/GenBank/DDBJ databases">
        <authorList>
            <person name="Peeters C."/>
        </authorList>
    </citation>
    <scope>NUCLEOTIDE SEQUENCE [LARGE SCALE GENOMIC DNA]</scope>
    <source>
        <strain evidence="2 3">LMG 31115</strain>
    </source>
</reference>
<sequence length="51" mass="6080">MKLIQAGKPTRNAYIELFNGKFRGECINERWFTTLAYARVVIPAWRQDYNE</sequence>
<name>A0A5E4YDF9_9BURK</name>
<dbReference type="GO" id="GO:0015074">
    <property type="term" value="P:DNA integration"/>
    <property type="evidence" value="ECO:0007669"/>
    <property type="project" value="InterPro"/>
</dbReference>
<dbReference type="Pfam" id="PF13683">
    <property type="entry name" value="rve_3"/>
    <property type="match status" value="1"/>
</dbReference>
<organism evidence="2 3">
    <name type="scientific">Pandoraea iniqua</name>
    <dbReference type="NCBI Taxonomy" id="2508288"/>
    <lineage>
        <taxon>Bacteria</taxon>
        <taxon>Pseudomonadati</taxon>
        <taxon>Pseudomonadota</taxon>
        <taxon>Betaproteobacteria</taxon>
        <taxon>Burkholderiales</taxon>
        <taxon>Burkholderiaceae</taxon>
        <taxon>Pandoraea</taxon>
    </lineage>
</organism>
<dbReference type="Proteomes" id="UP000333828">
    <property type="component" value="Unassembled WGS sequence"/>
</dbReference>
<dbReference type="PANTHER" id="PTHR47515:SF1">
    <property type="entry name" value="BLR2054 PROTEIN"/>
    <property type="match status" value="1"/>
</dbReference>